<dbReference type="OMA" id="RCREMIM"/>
<sequence length="451" mass="50592">MSYSYITDESPRLSVDDVLGLIDWKELETVLSSPDDTSRPPMPLDEPMVPMDMQPEMMESFAKVKTPPRRTRKSSRSTPTNAQTTPTATQSSTAPQAGPPVKKKRIRREIVELKYLRGKVKELEEQLRELQLGFSTSPRAEGEPVPLDGLMPSVWTSMAGRQLKDRIRAERENQELRNMLQDQLKIAQGLEDTLKQLPPSQNAGNQNGSILPPDVFGPSSSETLAESLGHLDRSYLSVDDAFATEGVDHLEMDKHEIKAILHPFYGTCIRFTTRIAMPFGYDVTSRAMWRFITEEGLISLASSFNKIYTTKDIQAHCFAFRLPESDPAKDYWMNQVVRKHSESDRTVFVGRSIIQPYVKDNSHPTGVSFIDDARVIISDCSSNGVPQTCVKACVYLVPDFGSSSSNETVGINELLDFFIKSASPVILRCREMIMSVLHQEAEAIKQTAVRL</sequence>
<keyword evidence="4" id="KW-1185">Reference proteome</keyword>
<feature type="compositionally biased region" description="Polar residues" evidence="2">
    <location>
        <begin position="198"/>
        <end position="209"/>
    </location>
</feature>
<reference evidence="3 4" key="1">
    <citation type="journal article" date="2006" name="Science">
        <title>Phytophthora genome sequences uncover evolutionary origins and mechanisms of pathogenesis.</title>
        <authorList>
            <person name="Tyler B.M."/>
            <person name="Tripathy S."/>
            <person name="Zhang X."/>
            <person name="Dehal P."/>
            <person name="Jiang R.H."/>
            <person name="Aerts A."/>
            <person name="Arredondo F.D."/>
            <person name="Baxter L."/>
            <person name="Bensasson D."/>
            <person name="Beynon J.L."/>
            <person name="Chapman J."/>
            <person name="Damasceno C.M."/>
            <person name="Dorrance A.E."/>
            <person name="Dou D."/>
            <person name="Dickerman A.W."/>
            <person name="Dubchak I.L."/>
            <person name="Garbelotto M."/>
            <person name="Gijzen M."/>
            <person name="Gordon S.G."/>
            <person name="Govers F."/>
            <person name="Grunwald N.J."/>
            <person name="Huang W."/>
            <person name="Ivors K.L."/>
            <person name="Jones R.W."/>
            <person name="Kamoun S."/>
            <person name="Krampis K."/>
            <person name="Lamour K.H."/>
            <person name="Lee M.K."/>
            <person name="McDonald W.H."/>
            <person name="Medina M."/>
            <person name="Meijer H.J."/>
            <person name="Nordberg E.K."/>
            <person name="Maclean D.J."/>
            <person name="Ospina-Giraldo M.D."/>
            <person name="Morris P.F."/>
            <person name="Phuntumart V."/>
            <person name="Putnam N.H."/>
            <person name="Rash S."/>
            <person name="Rose J.K."/>
            <person name="Sakihama Y."/>
            <person name="Salamov A.A."/>
            <person name="Savidor A."/>
            <person name="Scheuring C.F."/>
            <person name="Smith B.M."/>
            <person name="Sobral B.W."/>
            <person name="Terry A."/>
            <person name="Torto-Alalibo T.A."/>
            <person name="Win J."/>
            <person name="Xu Z."/>
            <person name="Zhang H."/>
            <person name="Grigoriev I.V."/>
            <person name="Rokhsar D.S."/>
            <person name="Boore J.L."/>
        </authorList>
    </citation>
    <scope>NUCLEOTIDE SEQUENCE [LARGE SCALE GENOMIC DNA]</scope>
    <source>
        <strain evidence="3 4">P6497</strain>
    </source>
</reference>
<organism evidence="3 4">
    <name type="scientific">Phytophthora sojae (strain P6497)</name>
    <name type="common">Soybean stem and root rot agent</name>
    <name type="synonym">Phytophthora megasperma f. sp. glycines</name>
    <dbReference type="NCBI Taxonomy" id="1094619"/>
    <lineage>
        <taxon>Eukaryota</taxon>
        <taxon>Sar</taxon>
        <taxon>Stramenopiles</taxon>
        <taxon>Oomycota</taxon>
        <taxon>Peronosporomycetes</taxon>
        <taxon>Peronosporales</taxon>
        <taxon>Peronosporaceae</taxon>
        <taxon>Phytophthora</taxon>
    </lineage>
</organism>
<evidence type="ECO:0000313" key="3">
    <source>
        <dbReference type="EMBL" id="EGZ08596.1"/>
    </source>
</evidence>
<feature type="coiled-coil region" evidence="1">
    <location>
        <begin position="166"/>
        <end position="193"/>
    </location>
</feature>
<dbReference type="GeneID" id="20647683"/>
<feature type="region of interest" description="Disordered" evidence="2">
    <location>
        <begin position="29"/>
        <end position="103"/>
    </location>
</feature>
<feature type="compositionally biased region" description="Basic residues" evidence="2">
    <location>
        <begin position="66"/>
        <end position="75"/>
    </location>
</feature>
<protein>
    <recommendedName>
        <fullName evidence="5">M96 mating-specific protein family</fullName>
    </recommendedName>
</protein>
<feature type="coiled-coil region" evidence="1">
    <location>
        <begin position="106"/>
        <end position="133"/>
    </location>
</feature>
<accession>G5A5J1</accession>
<evidence type="ECO:0000256" key="2">
    <source>
        <dbReference type="SAM" id="MobiDB-lite"/>
    </source>
</evidence>
<dbReference type="PANTHER" id="PTHR35796:SF3">
    <property type="entry name" value="BHLH DOMAIN-CONTAINING PROTEIN"/>
    <property type="match status" value="1"/>
</dbReference>
<name>G5A5J1_PHYSP</name>
<evidence type="ECO:0000256" key="1">
    <source>
        <dbReference type="SAM" id="Coils"/>
    </source>
</evidence>
<feature type="region of interest" description="Disordered" evidence="2">
    <location>
        <begin position="196"/>
        <end position="222"/>
    </location>
</feature>
<evidence type="ECO:0008006" key="5">
    <source>
        <dbReference type="Google" id="ProtNLM"/>
    </source>
</evidence>
<dbReference type="Proteomes" id="UP000002640">
    <property type="component" value="Unassembled WGS sequence"/>
</dbReference>
<dbReference type="PANTHER" id="PTHR35796">
    <property type="entry name" value="HYPOTHETICAL CYTOSOLIC PROTEIN"/>
    <property type="match status" value="1"/>
</dbReference>
<dbReference type="KEGG" id="psoj:PHYSODRAFT_339051"/>
<feature type="compositionally biased region" description="Low complexity" evidence="2">
    <location>
        <begin position="76"/>
        <end position="96"/>
    </location>
</feature>
<dbReference type="EMBL" id="JH159160">
    <property type="protein sequence ID" value="EGZ08596.1"/>
    <property type="molecule type" value="Genomic_DNA"/>
</dbReference>
<keyword evidence="1" id="KW-0175">Coiled coil</keyword>
<proteinExistence type="predicted"/>
<dbReference type="RefSeq" id="XP_009535229.1">
    <property type="nucleotide sequence ID" value="XM_009536934.1"/>
</dbReference>
<dbReference type="InParanoid" id="G5A5J1"/>
<gene>
    <name evidence="3" type="ORF">PHYSODRAFT_339051</name>
</gene>
<evidence type="ECO:0000313" key="4">
    <source>
        <dbReference type="Proteomes" id="UP000002640"/>
    </source>
</evidence>
<dbReference type="AlphaFoldDB" id="G5A5J1"/>